<evidence type="ECO:0000313" key="2">
    <source>
        <dbReference type="Proteomes" id="UP000680656"/>
    </source>
</evidence>
<dbReference type="GeneID" id="65565288"/>
<name>A0A8E7EIM2_9EURY</name>
<keyword evidence="2" id="KW-1185">Reference proteome</keyword>
<dbReference type="RefSeq" id="WP_214418405.1">
    <property type="nucleotide sequence ID" value="NZ_CP075546.1"/>
</dbReference>
<dbReference type="Proteomes" id="UP000680656">
    <property type="component" value="Chromosome"/>
</dbReference>
<accession>A0A8E7EIM2</accession>
<proteinExistence type="predicted"/>
<evidence type="ECO:0000313" key="1">
    <source>
        <dbReference type="EMBL" id="QVV87585.1"/>
    </source>
</evidence>
<dbReference type="AlphaFoldDB" id="A0A8E7EIM2"/>
<organism evidence="1 2">
    <name type="scientific">Methanospirillum purgamenti</name>
    <dbReference type="NCBI Taxonomy" id="2834276"/>
    <lineage>
        <taxon>Archaea</taxon>
        <taxon>Methanobacteriati</taxon>
        <taxon>Methanobacteriota</taxon>
        <taxon>Stenosarchaea group</taxon>
        <taxon>Methanomicrobia</taxon>
        <taxon>Methanomicrobiales</taxon>
        <taxon>Methanospirillaceae</taxon>
        <taxon>Methanospirillum</taxon>
    </lineage>
</organism>
<dbReference type="KEGG" id="mrtj:KHC33_09415"/>
<dbReference type="EMBL" id="CP075546">
    <property type="protein sequence ID" value="QVV87585.1"/>
    <property type="molecule type" value="Genomic_DNA"/>
</dbReference>
<protein>
    <submittedName>
        <fullName evidence="1">Uncharacterized protein</fullName>
    </submittedName>
</protein>
<gene>
    <name evidence="1" type="ORF">KHC33_09415</name>
</gene>
<reference evidence="1 2" key="1">
    <citation type="submission" date="2021-05" db="EMBL/GenBank/DDBJ databases">
        <title>A novel Methanospirillum isolate from a pyrite-forming mixed culture.</title>
        <authorList>
            <person name="Bunk B."/>
            <person name="Sproer C."/>
            <person name="Spring S."/>
            <person name="Pester M."/>
        </authorList>
    </citation>
    <scope>NUCLEOTIDE SEQUENCE [LARGE SCALE GENOMIC DNA]</scope>
    <source>
        <strain evidence="1 2">J.3.6.1-F.2.7.3</strain>
    </source>
</reference>
<sequence>MSVPLISQFSVSHGTFTAFIAPTEVLTQAPELFLRKEQGLILYLCGNYPIILPDLFRFSERFVVRRALTAFQILTILDDAYQSFIIIEHDRSLFEERADLLPIIGHRCKEHAARSTGVLLLTPYADTYIQALEPFFHRIILYRTINEKPGRKMKKTPSRQLTLEV</sequence>